<feature type="region of interest" description="Disordered" evidence="1">
    <location>
        <begin position="254"/>
        <end position="274"/>
    </location>
</feature>
<reference evidence="2" key="1">
    <citation type="submission" date="2022-08" db="EMBL/GenBank/DDBJ databases">
        <authorList>
            <consortium name="DOE Joint Genome Institute"/>
            <person name="Min B."/>
            <person name="Sierra-Patev S."/>
            <person name="Naranjo-Ortiz M."/>
            <person name="Looney B."/>
            <person name="Konkel Z."/>
            <person name="Slot J.C."/>
            <person name="Sakamoto Y."/>
            <person name="Steenwyk J.L."/>
            <person name="Rokas A."/>
            <person name="Carro J."/>
            <person name="Camarero S."/>
            <person name="Ferreira P."/>
            <person name="Molpeceres G."/>
            <person name="Ruiz-duenas F.J."/>
            <person name="Serrano A."/>
            <person name="Henrissat B."/>
            <person name="Drula E."/>
            <person name="Hughes K.W."/>
            <person name="Mata J.L."/>
            <person name="Ishikawa N.K."/>
            <person name="Vargas-Isla R."/>
            <person name="Ushijima S."/>
            <person name="Smith C.A."/>
            <person name="Ahrendt S."/>
            <person name="Andreopoulos W."/>
            <person name="He G."/>
            <person name="LaButti K."/>
            <person name="Lipzen A."/>
            <person name="Ng V."/>
            <person name="Riley R."/>
            <person name="Sandor L."/>
            <person name="Barry K."/>
            <person name="Martinez A.T."/>
            <person name="Xiao Y."/>
            <person name="Gibbons J.G."/>
            <person name="Terashima K."/>
            <person name="Hibbett D.S."/>
            <person name="Grigoriev I.V."/>
        </authorList>
    </citation>
    <scope>NUCLEOTIDE SEQUENCE</scope>
    <source>
        <strain evidence="2">ET3784</strain>
    </source>
</reference>
<keyword evidence="3" id="KW-1185">Reference proteome</keyword>
<organism evidence="2 3">
    <name type="scientific">Lentinula guzmanii</name>
    <dbReference type="NCBI Taxonomy" id="2804957"/>
    <lineage>
        <taxon>Eukaryota</taxon>
        <taxon>Fungi</taxon>
        <taxon>Dikarya</taxon>
        <taxon>Basidiomycota</taxon>
        <taxon>Agaricomycotina</taxon>
        <taxon>Agaricomycetes</taxon>
        <taxon>Agaricomycetidae</taxon>
        <taxon>Agaricales</taxon>
        <taxon>Marasmiineae</taxon>
        <taxon>Omphalotaceae</taxon>
        <taxon>Lentinula</taxon>
    </lineage>
</organism>
<feature type="compositionally biased region" description="Low complexity" evidence="1">
    <location>
        <begin position="36"/>
        <end position="48"/>
    </location>
</feature>
<feature type="region of interest" description="Disordered" evidence="1">
    <location>
        <begin position="351"/>
        <end position="481"/>
    </location>
</feature>
<feature type="compositionally biased region" description="Polar residues" evidence="1">
    <location>
        <begin position="351"/>
        <end position="378"/>
    </location>
</feature>
<protein>
    <submittedName>
        <fullName evidence="2">Uncharacterized protein</fullName>
    </submittedName>
</protein>
<evidence type="ECO:0000313" key="3">
    <source>
        <dbReference type="Proteomes" id="UP001176059"/>
    </source>
</evidence>
<feature type="region of interest" description="Disordered" evidence="1">
    <location>
        <begin position="34"/>
        <end position="68"/>
    </location>
</feature>
<feature type="compositionally biased region" description="Polar residues" evidence="1">
    <location>
        <begin position="164"/>
        <end position="190"/>
    </location>
</feature>
<feature type="compositionally biased region" description="Polar residues" evidence="1">
    <location>
        <begin position="59"/>
        <end position="68"/>
    </location>
</feature>
<feature type="region of interest" description="Disordered" evidence="1">
    <location>
        <begin position="163"/>
        <end position="192"/>
    </location>
</feature>
<reference evidence="2" key="2">
    <citation type="journal article" date="2023" name="Proc. Natl. Acad. Sci. U.S.A.">
        <title>A global phylogenomic analysis of the shiitake genus Lentinula.</title>
        <authorList>
            <person name="Sierra-Patev S."/>
            <person name="Min B."/>
            <person name="Naranjo-Ortiz M."/>
            <person name="Looney B."/>
            <person name="Konkel Z."/>
            <person name="Slot J.C."/>
            <person name="Sakamoto Y."/>
            <person name="Steenwyk J.L."/>
            <person name="Rokas A."/>
            <person name="Carro J."/>
            <person name="Camarero S."/>
            <person name="Ferreira P."/>
            <person name="Molpeceres G."/>
            <person name="Ruiz-Duenas F.J."/>
            <person name="Serrano A."/>
            <person name="Henrissat B."/>
            <person name="Drula E."/>
            <person name="Hughes K.W."/>
            <person name="Mata J.L."/>
            <person name="Ishikawa N.K."/>
            <person name="Vargas-Isla R."/>
            <person name="Ushijima S."/>
            <person name="Smith C.A."/>
            <person name="Donoghue J."/>
            <person name="Ahrendt S."/>
            <person name="Andreopoulos W."/>
            <person name="He G."/>
            <person name="LaButti K."/>
            <person name="Lipzen A."/>
            <person name="Ng V."/>
            <person name="Riley R."/>
            <person name="Sandor L."/>
            <person name="Barry K."/>
            <person name="Martinez A.T."/>
            <person name="Xiao Y."/>
            <person name="Gibbons J.G."/>
            <person name="Terashima K."/>
            <person name="Grigoriev I.V."/>
            <person name="Hibbett D."/>
        </authorList>
    </citation>
    <scope>NUCLEOTIDE SEQUENCE</scope>
    <source>
        <strain evidence="2">ET3784</strain>
    </source>
</reference>
<feature type="region of interest" description="Disordered" evidence="1">
    <location>
        <begin position="216"/>
        <end position="239"/>
    </location>
</feature>
<accession>A0AA38N440</accession>
<feature type="compositionally biased region" description="Low complexity" evidence="1">
    <location>
        <begin position="460"/>
        <end position="472"/>
    </location>
</feature>
<proteinExistence type="predicted"/>
<dbReference type="EMBL" id="JANVFO010000008">
    <property type="protein sequence ID" value="KAJ3735587.1"/>
    <property type="molecule type" value="Genomic_DNA"/>
</dbReference>
<evidence type="ECO:0000313" key="2">
    <source>
        <dbReference type="EMBL" id="KAJ3735587.1"/>
    </source>
</evidence>
<feature type="compositionally biased region" description="Polar residues" evidence="1">
    <location>
        <begin position="219"/>
        <end position="236"/>
    </location>
</feature>
<feature type="compositionally biased region" description="Low complexity" evidence="1">
    <location>
        <begin position="394"/>
        <end position="418"/>
    </location>
</feature>
<name>A0AA38N440_9AGAR</name>
<dbReference type="Proteomes" id="UP001176059">
    <property type="component" value="Unassembled WGS sequence"/>
</dbReference>
<comment type="caution">
    <text evidence="2">The sequence shown here is derived from an EMBL/GenBank/DDBJ whole genome shotgun (WGS) entry which is preliminary data.</text>
</comment>
<sequence>MSAPLISSEALPSTPAHEWANETLNSVPSNIEDSTRAAAAAPSTATTPGLDFPGAYPKTPSTQVPLGNTSVVSPTGVDAIANRAKQSATIAVATVGDAANSLPQVGSIGSVGVGLDGVKEALYNATVTASQYLPPKIVEYFPGGSEIVAASNAENHLKDAQGFSLPSTEHSADPTASSQGVGSLPGSSSEAGVAKLPLEREIESNDNLKVQHEDLGTKESLTNASTVAQYGSSVPTPTMEKVSVDAETIPSHFKEDLDQKIPPTSSPTHPSKDDVPVNPAPIHLTPRTHPLAASGVGAHWHNVPLDEDYQRTVVDNSLDDTVTSSTAIDANIPVPNIPPITTIPIVHTASTPSTLPINSPARSSLPRSPQSKNESTIANVGHEKPISEIPSTPSLTSNADTATTASPDSPDSPITSSALPKDTVISGNHTKNVSASSAFSTSSSGSAYDSEIARGHDKSISSPSGNSDSPSGTPTRKKTKLLTKIKGEAKIISGKLGGKEEKVEEGKRMLRGEIN</sequence>
<evidence type="ECO:0000256" key="1">
    <source>
        <dbReference type="SAM" id="MobiDB-lite"/>
    </source>
</evidence>
<dbReference type="AlphaFoldDB" id="A0AA38N440"/>
<feature type="compositionally biased region" description="Low complexity" evidence="1">
    <location>
        <begin position="434"/>
        <end position="450"/>
    </location>
</feature>
<gene>
    <name evidence="2" type="ORF">DFJ43DRAFT_1136528</name>
</gene>